<sequence length="258" mass="29928">MKQFIQNRKGQKMAVVIEESKNQKGLAFMMHGLGGFKEQPHIKTIANAFKKKGYTVVRFDTTNTFGESDGKYENATTTNYYEDLEDVISWAKSQNWYQEPFCLAGHSLGSLCIVLYTESYPNKVKALAPISTVISGKLNLKAPCYSKEKIEEWKKTGWRIERSTTRPYVIKRLPWSHMEDRLKYDILERVDKLTMPVLLIVGEKDNSCPPKHQKILYDKLPKKKELHIIKDAPHTFSKEAHLKEIKDIFLKWINSLDN</sequence>
<dbReference type="Proteomes" id="UP000231034">
    <property type="component" value="Unassembled WGS sequence"/>
</dbReference>
<comment type="caution">
    <text evidence="2">The sequence shown here is derived from an EMBL/GenBank/DDBJ whole genome shotgun (WGS) entry which is preliminary data.</text>
</comment>
<dbReference type="AlphaFoldDB" id="A0A2M7Z4Q8"/>
<protein>
    <recommendedName>
        <fullName evidence="1">Serine aminopeptidase S33 domain-containing protein</fullName>
    </recommendedName>
</protein>
<dbReference type="SUPFAM" id="SSF53474">
    <property type="entry name" value="alpha/beta-Hydrolases"/>
    <property type="match status" value="1"/>
</dbReference>
<name>A0A2M7Z4Q8_9BACT</name>
<dbReference type="PANTHER" id="PTHR11614">
    <property type="entry name" value="PHOSPHOLIPASE-RELATED"/>
    <property type="match status" value="1"/>
</dbReference>
<feature type="domain" description="Serine aminopeptidase S33" evidence="1">
    <location>
        <begin position="23"/>
        <end position="239"/>
    </location>
</feature>
<dbReference type="EMBL" id="PFVR01000070">
    <property type="protein sequence ID" value="PJA84158.1"/>
    <property type="molecule type" value="Genomic_DNA"/>
</dbReference>
<accession>A0A2M7Z4Q8</accession>
<reference evidence="3" key="1">
    <citation type="submission" date="2017-09" db="EMBL/GenBank/DDBJ databases">
        <title>Depth-based differentiation of microbial function through sediment-hosted aquifers and enrichment of novel symbionts in the deep terrestrial subsurface.</title>
        <authorList>
            <person name="Probst A.J."/>
            <person name="Ladd B."/>
            <person name="Jarett J.K."/>
            <person name="Geller-Mcgrath D.E."/>
            <person name="Sieber C.M.K."/>
            <person name="Emerson J.B."/>
            <person name="Anantharaman K."/>
            <person name="Thomas B.C."/>
            <person name="Malmstrom R."/>
            <person name="Stieglmeier M."/>
            <person name="Klingl A."/>
            <person name="Woyke T."/>
            <person name="Ryan C.M."/>
            <person name="Banfield J.F."/>
        </authorList>
    </citation>
    <scope>NUCLEOTIDE SEQUENCE [LARGE SCALE GENOMIC DNA]</scope>
</reference>
<proteinExistence type="predicted"/>
<evidence type="ECO:0000313" key="2">
    <source>
        <dbReference type="EMBL" id="PJA84158.1"/>
    </source>
</evidence>
<dbReference type="Gene3D" id="3.40.50.1820">
    <property type="entry name" value="alpha/beta hydrolase"/>
    <property type="match status" value="1"/>
</dbReference>
<evidence type="ECO:0000313" key="3">
    <source>
        <dbReference type="Proteomes" id="UP000231034"/>
    </source>
</evidence>
<gene>
    <name evidence="2" type="ORF">CO145_02055</name>
</gene>
<dbReference type="Pfam" id="PF12146">
    <property type="entry name" value="Hydrolase_4"/>
    <property type="match status" value="1"/>
</dbReference>
<organism evidence="2 3">
    <name type="scientific">Candidatus Nealsonbacteria bacterium CG_4_9_14_3_um_filter_37_13</name>
    <dbReference type="NCBI Taxonomy" id="1974695"/>
    <lineage>
        <taxon>Bacteria</taxon>
        <taxon>Candidatus Nealsoniibacteriota</taxon>
    </lineage>
</organism>
<dbReference type="InterPro" id="IPR022742">
    <property type="entry name" value="Hydrolase_4"/>
</dbReference>
<evidence type="ECO:0000259" key="1">
    <source>
        <dbReference type="Pfam" id="PF12146"/>
    </source>
</evidence>
<dbReference type="InterPro" id="IPR051044">
    <property type="entry name" value="MAG_DAG_Lipase"/>
</dbReference>
<dbReference type="InterPro" id="IPR029058">
    <property type="entry name" value="AB_hydrolase_fold"/>
</dbReference>